<evidence type="ECO:0000313" key="5">
    <source>
        <dbReference type="Proteomes" id="UP001058072"/>
    </source>
</evidence>
<evidence type="ECO:0000313" key="2">
    <source>
        <dbReference type="EMBL" id="UUF05277.1"/>
    </source>
</evidence>
<reference evidence="3 4" key="1">
    <citation type="submission" date="2021-03" db="EMBL/GenBank/DDBJ databases">
        <title>Comparative Genomics and Metabolomics in the genus Turicibacter.</title>
        <authorList>
            <person name="Maki J."/>
            <person name="Looft T."/>
        </authorList>
    </citation>
    <scope>NUCLEOTIDE SEQUENCE</scope>
    <source>
        <strain evidence="3">ISU324</strain>
        <strain evidence="2 4">MMM721</strain>
    </source>
</reference>
<keyword evidence="1" id="KW-0812">Transmembrane</keyword>
<keyword evidence="4" id="KW-1185">Reference proteome</keyword>
<dbReference type="Proteomes" id="UP001058016">
    <property type="component" value="Chromosome"/>
</dbReference>
<dbReference type="EMBL" id="CP071249">
    <property type="protein sequence ID" value="UUF05277.1"/>
    <property type="molecule type" value="Genomic_DNA"/>
</dbReference>
<organism evidence="3 5">
    <name type="scientific">Turicibacter bilis</name>
    <dbReference type="NCBI Taxonomy" id="2735723"/>
    <lineage>
        <taxon>Bacteria</taxon>
        <taxon>Bacillati</taxon>
        <taxon>Bacillota</taxon>
        <taxon>Erysipelotrichia</taxon>
        <taxon>Erysipelotrichales</taxon>
        <taxon>Turicibacteraceae</taxon>
        <taxon>Turicibacter</taxon>
    </lineage>
</organism>
<gene>
    <name evidence="2" type="ORF">J0J69_09295</name>
    <name evidence="3" type="ORF">J0J70_04585</name>
</gene>
<sequence>MKKWYYAIFLVCLFVFNQAFKSYVEVYGLIEGVLVGLTIAFLCKLVFKVVTKTIIFIAIVCGILVFLVSSGYIELPAELANLFNLSHIFHSFF</sequence>
<feature type="transmembrane region" description="Helical" evidence="1">
    <location>
        <begin position="54"/>
        <end position="73"/>
    </location>
</feature>
<dbReference type="RefSeq" id="WP_055245012.1">
    <property type="nucleotide sequence ID" value="NZ_CP071249.1"/>
</dbReference>
<dbReference type="EMBL" id="CP071250">
    <property type="protein sequence ID" value="UUF09269.1"/>
    <property type="molecule type" value="Genomic_DNA"/>
</dbReference>
<evidence type="ECO:0000256" key="1">
    <source>
        <dbReference type="SAM" id="Phobius"/>
    </source>
</evidence>
<evidence type="ECO:0000313" key="4">
    <source>
        <dbReference type="Proteomes" id="UP001058016"/>
    </source>
</evidence>
<dbReference type="Proteomes" id="UP001058072">
    <property type="component" value="Chromosome"/>
</dbReference>
<feature type="transmembrane region" description="Helical" evidence="1">
    <location>
        <begin position="29"/>
        <end position="47"/>
    </location>
</feature>
<name>A0A9Q9FJH0_9FIRM</name>
<protein>
    <submittedName>
        <fullName evidence="3">Uncharacterized protein</fullName>
    </submittedName>
</protein>
<keyword evidence="1" id="KW-0472">Membrane</keyword>
<proteinExistence type="predicted"/>
<keyword evidence="1" id="KW-1133">Transmembrane helix</keyword>
<accession>A0A9Q9FJH0</accession>
<evidence type="ECO:0000313" key="3">
    <source>
        <dbReference type="EMBL" id="UUF09269.1"/>
    </source>
</evidence>
<dbReference type="AlphaFoldDB" id="A0A9Q9FJH0"/>